<dbReference type="EMBL" id="BSEC01000004">
    <property type="protein sequence ID" value="GLI95604.1"/>
    <property type="molecule type" value="Genomic_DNA"/>
</dbReference>
<reference evidence="1" key="1">
    <citation type="journal article" date="2023" name="Int. J. Syst. Evol. Microbiol.">
        <title>Methylocystis iwaonis sp. nov., a type II methane-oxidizing bacterium from surface soil of a rice paddy field in Japan, and emended description of the genus Methylocystis (ex Whittenbury et al. 1970) Bowman et al. 1993.</title>
        <authorList>
            <person name="Kaise H."/>
            <person name="Sawadogo J.B."/>
            <person name="Alam M.S."/>
            <person name="Ueno C."/>
            <person name="Dianou D."/>
            <person name="Shinjo R."/>
            <person name="Asakawa S."/>
        </authorList>
    </citation>
    <scope>NUCLEOTIDE SEQUENCE</scope>
    <source>
        <strain evidence="1">LMG27198</strain>
    </source>
</reference>
<gene>
    <name evidence="1" type="ORF">LMG27198_45960</name>
</gene>
<accession>A0A9W6LUL3</accession>
<dbReference type="Proteomes" id="UP001144323">
    <property type="component" value="Unassembled WGS sequence"/>
</dbReference>
<evidence type="ECO:0000313" key="1">
    <source>
        <dbReference type="EMBL" id="GLI95604.1"/>
    </source>
</evidence>
<organism evidence="1 2">
    <name type="scientific">Methylocystis echinoides</name>
    <dbReference type="NCBI Taxonomy" id="29468"/>
    <lineage>
        <taxon>Bacteria</taxon>
        <taxon>Pseudomonadati</taxon>
        <taxon>Pseudomonadota</taxon>
        <taxon>Alphaproteobacteria</taxon>
        <taxon>Hyphomicrobiales</taxon>
        <taxon>Methylocystaceae</taxon>
        <taxon>Methylocystis</taxon>
    </lineage>
</organism>
<comment type="caution">
    <text evidence="1">The sequence shown here is derived from an EMBL/GenBank/DDBJ whole genome shotgun (WGS) entry which is preliminary data.</text>
</comment>
<dbReference type="AlphaFoldDB" id="A0A9W6LUL3"/>
<evidence type="ECO:0000313" key="2">
    <source>
        <dbReference type="Proteomes" id="UP001144323"/>
    </source>
</evidence>
<keyword evidence="2" id="KW-1185">Reference proteome</keyword>
<protein>
    <submittedName>
        <fullName evidence="1">Uncharacterized protein</fullName>
    </submittedName>
</protein>
<sequence length="170" mass="18753">MTEYFGAARHSGEAEIGGVGEQRRHQPDIFLGRRAGAKMTETLGESCPAIDFGEKLGDPQARQHAIEPARDIFYFIVLILADRTDRQPLRSDGRFDKLACRCECIDFLEPRFKQSSSLGAPVIEAIRDGKSQFAFLSPCDEGLWRQKKIAEGAERGASLDPNISGPQTVA</sequence>
<name>A0A9W6LUL3_9HYPH</name>
<proteinExistence type="predicted"/>